<dbReference type="InterPro" id="IPR038818">
    <property type="entry name" value="MCEMP1"/>
</dbReference>
<dbReference type="PANTHER" id="PTHR37856:SF1">
    <property type="entry name" value="MAST CELL-EXPRESSED MEMBRANE PROTEIN 1"/>
    <property type="match status" value="1"/>
</dbReference>
<evidence type="ECO:0000313" key="3">
    <source>
        <dbReference type="Ensembl" id="ENSSVLP00005032890.1"/>
    </source>
</evidence>
<evidence type="ECO:0000256" key="2">
    <source>
        <dbReference type="SAM" id="Phobius"/>
    </source>
</evidence>
<dbReference type="Ensembl" id="ENSSVLT00005036469.1">
    <property type="protein sequence ID" value="ENSSVLP00005032890.1"/>
    <property type="gene ID" value="ENSSVLG00005025771.1"/>
</dbReference>
<proteinExistence type="predicted"/>
<evidence type="ECO:0008006" key="5">
    <source>
        <dbReference type="Google" id="ProtNLM"/>
    </source>
</evidence>
<evidence type="ECO:0000313" key="4">
    <source>
        <dbReference type="Proteomes" id="UP000694564"/>
    </source>
</evidence>
<name>A0A8D2DX97_SCIVU</name>
<keyword evidence="2" id="KW-0472">Membrane</keyword>
<dbReference type="GeneTree" id="ENSGT00390000007959"/>
<sequence length="145" mass="16167">MQTAAFQGKKGGNADGDKVPAQPRPSSDPVQVPTWVHRAIMSLYILLALTFLFLIILSILILLKNSEMSRELLSLKRELWNASSAAQECREEQKKGWTVILQNFTKVQGGHEKLKTVPAEVNQINKNTQKILELLGRNTSTATPE</sequence>
<feature type="region of interest" description="Disordered" evidence="1">
    <location>
        <begin position="1"/>
        <end position="30"/>
    </location>
</feature>
<feature type="transmembrane region" description="Helical" evidence="2">
    <location>
        <begin position="39"/>
        <end position="63"/>
    </location>
</feature>
<protein>
    <recommendedName>
        <fullName evidence="5">Mast cell-expressed membrane protein 1</fullName>
    </recommendedName>
</protein>
<organism evidence="3 4">
    <name type="scientific">Sciurus vulgaris</name>
    <name type="common">Eurasian red squirrel</name>
    <dbReference type="NCBI Taxonomy" id="55149"/>
    <lineage>
        <taxon>Eukaryota</taxon>
        <taxon>Metazoa</taxon>
        <taxon>Chordata</taxon>
        <taxon>Craniata</taxon>
        <taxon>Vertebrata</taxon>
        <taxon>Euteleostomi</taxon>
        <taxon>Mammalia</taxon>
        <taxon>Eutheria</taxon>
        <taxon>Euarchontoglires</taxon>
        <taxon>Glires</taxon>
        <taxon>Rodentia</taxon>
        <taxon>Sciuromorpha</taxon>
        <taxon>Sciuridae</taxon>
        <taxon>Sciurinae</taxon>
        <taxon>Sciurini</taxon>
        <taxon>Sciurus</taxon>
    </lineage>
</organism>
<evidence type="ECO:0000256" key="1">
    <source>
        <dbReference type="SAM" id="MobiDB-lite"/>
    </source>
</evidence>
<keyword evidence="4" id="KW-1185">Reference proteome</keyword>
<dbReference type="AlphaFoldDB" id="A0A8D2DX97"/>
<dbReference type="Proteomes" id="UP000694564">
    <property type="component" value="Chromosome 16"/>
</dbReference>
<keyword evidence="2" id="KW-0812">Transmembrane</keyword>
<reference evidence="3" key="2">
    <citation type="submission" date="2025-09" db="UniProtKB">
        <authorList>
            <consortium name="Ensembl"/>
        </authorList>
    </citation>
    <scope>IDENTIFICATION</scope>
</reference>
<dbReference type="PANTHER" id="PTHR37856">
    <property type="entry name" value="MAST CELL-EXPRESSED MEMBRANE PROTEIN 1"/>
    <property type="match status" value="1"/>
</dbReference>
<keyword evidence="2" id="KW-1133">Transmembrane helix</keyword>
<reference evidence="3" key="1">
    <citation type="submission" date="2025-08" db="UniProtKB">
        <authorList>
            <consortium name="Ensembl"/>
        </authorList>
    </citation>
    <scope>IDENTIFICATION</scope>
</reference>
<accession>A0A8D2DX97</accession>